<evidence type="ECO:0000256" key="1">
    <source>
        <dbReference type="SAM" id="Phobius"/>
    </source>
</evidence>
<dbReference type="InterPro" id="IPR016047">
    <property type="entry name" value="M23ase_b-sheet_dom"/>
</dbReference>
<comment type="caution">
    <text evidence="3">The sequence shown here is derived from an EMBL/GenBank/DDBJ whole genome shotgun (WGS) entry which is preliminary data.</text>
</comment>
<feature type="domain" description="M23ase beta-sheet core" evidence="2">
    <location>
        <begin position="185"/>
        <end position="280"/>
    </location>
</feature>
<name>A0AAW9AF10_9BACL</name>
<dbReference type="SUPFAM" id="SSF51261">
    <property type="entry name" value="Duplicated hybrid motif"/>
    <property type="match status" value="1"/>
</dbReference>
<dbReference type="InterPro" id="IPR050570">
    <property type="entry name" value="Cell_wall_metabolism_enzyme"/>
</dbReference>
<keyword evidence="1" id="KW-0472">Membrane</keyword>
<evidence type="ECO:0000259" key="2">
    <source>
        <dbReference type="Pfam" id="PF01551"/>
    </source>
</evidence>
<accession>A0AAW9AF10</accession>
<organism evidence="3 4">
    <name type="scientific">Sporosarcina thermotolerans</name>
    <dbReference type="NCBI Taxonomy" id="633404"/>
    <lineage>
        <taxon>Bacteria</taxon>
        <taxon>Bacillati</taxon>
        <taxon>Bacillota</taxon>
        <taxon>Bacilli</taxon>
        <taxon>Bacillales</taxon>
        <taxon>Caryophanaceae</taxon>
        <taxon>Sporosarcina</taxon>
    </lineage>
</organism>
<dbReference type="Gene3D" id="2.70.70.10">
    <property type="entry name" value="Glucose Permease (Domain IIA)"/>
    <property type="match status" value="1"/>
</dbReference>
<feature type="transmembrane region" description="Helical" evidence="1">
    <location>
        <begin position="55"/>
        <end position="76"/>
    </location>
</feature>
<keyword evidence="1" id="KW-0812">Transmembrane</keyword>
<dbReference type="EMBL" id="JAUBDJ010000007">
    <property type="protein sequence ID" value="MDW0117753.1"/>
    <property type="molecule type" value="Genomic_DNA"/>
</dbReference>
<evidence type="ECO:0000313" key="4">
    <source>
        <dbReference type="Proteomes" id="UP001271648"/>
    </source>
</evidence>
<keyword evidence="1" id="KW-1133">Transmembrane helix</keyword>
<keyword evidence="4" id="KW-1185">Reference proteome</keyword>
<gene>
    <name evidence="3" type="ORF">QTL97_12460</name>
</gene>
<dbReference type="Pfam" id="PF01551">
    <property type="entry name" value="Peptidase_M23"/>
    <property type="match status" value="1"/>
</dbReference>
<dbReference type="Proteomes" id="UP001271648">
    <property type="component" value="Unassembled WGS sequence"/>
</dbReference>
<feature type="transmembrane region" description="Helical" evidence="1">
    <location>
        <begin position="33"/>
        <end position="49"/>
    </location>
</feature>
<dbReference type="InterPro" id="IPR011055">
    <property type="entry name" value="Dup_hybrid_motif"/>
</dbReference>
<sequence>MFGIIFSITMLIVLPVAFIGVLWKASFKTKLEWLLDALTTAVLLVWLFQSGNWSWVGYFFRYLWLGLFIIALVISWKKIRSLPFTAKYEKSQKRSIGIHVFLLFVFGAYNTFVFPSYTVDEEAIELAFPLKQGTYFIGHGGNSVQLNYHHAYESQKFALDVLKLNKIGTRASGLYPKDLYKYAIYGDELYSPCNGKVVESRNDLPDLTPPEMNPENPEGNYVALVCEQHEATIFLAHMQYGSVNVTEGEEVKKGQLLGMVGNSGNTSEPHLHIHAELDGKGVPITFNNRFLVRNSLMRTEK</sequence>
<reference evidence="3 4" key="1">
    <citation type="submission" date="2023-06" db="EMBL/GenBank/DDBJ databases">
        <title>Sporosarcina sp. nov., isolated from Korean traditional fermented seafood 'Jeotgal'.</title>
        <authorList>
            <person name="Yang A.I."/>
            <person name="Shin N.-R."/>
        </authorList>
    </citation>
    <scope>NUCLEOTIDE SEQUENCE [LARGE SCALE GENOMIC DNA]</scope>
    <source>
        <strain evidence="3 4">KCTC43456</strain>
    </source>
</reference>
<evidence type="ECO:0000313" key="3">
    <source>
        <dbReference type="EMBL" id="MDW0117753.1"/>
    </source>
</evidence>
<dbReference type="EC" id="3.4.-.-" evidence="3"/>
<dbReference type="AlphaFoldDB" id="A0AAW9AF10"/>
<dbReference type="CDD" id="cd12797">
    <property type="entry name" value="M23_peptidase"/>
    <property type="match status" value="1"/>
</dbReference>
<protein>
    <submittedName>
        <fullName evidence="3">M23 family metallopeptidase</fullName>
        <ecNumber evidence="3">3.4.-.-</ecNumber>
    </submittedName>
</protein>
<dbReference type="PANTHER" id="PTHR21666">
    <property type="entry name" value="PEPTIDASE-RELATED"/>
    <property type="match status" value="1"/>
</dbReference>
<dbReference type="PANTHER" id="PTHR21666:SF285">
    <property type="entry name" value="M23 FAMILY METALLOPEPTIDASE"/>
    <property type="match status" value="1"/>
</dbReference>
<keyword evidence="3" id="KW-0378">Hydrolase</keyword>
<dbReference type="GO" id="GO:0004222">
    <property type="term" value="F:metalloendopeptidase activity"/>
    <property type="evidence" value="ECO:0007669"/>
    <property type="project" value="TreeGrafter"/>
</dbReference>
<feature type="transmembrane region" description="Helical" evidence="1">
    <location>
        <begin position="6"/>
        <end position="26"/>
    </location>
</feature>
<feature type="transmembrane region" description="Helical" evidence="1">
    <location>
        <begin position="96"/>
        <end position="117"/>
    </location>
</feature>
<proteinExistence type="predicted"/>
<dbReference type="RefSeq" id="WP_317940907.1">
    <property type="nucleotide sequence ID" value="NZ_JAUBDJ010000007.1"/>
</dbReference>